<dbReference type="PANTHER" id="PTHR31828:SF1">
    <property type="entry name" value="PHOSPHOLIPASE A1-IIGAMMA"/>
    <property type="match status" value="1"/>
</dbReference>
<dbReference type="PANTHER" id="PTHR31828">
    <property type="entry name" value="PHOSPHOLIPASE A1-IIGAMMA"/>
    <property type="match status" value="1"/>
</dbReference>
<name>A0A830B4Q9_9LAMI</name>
<evidence type="ECO:0000256" key="3">
    <source>
        <dbReference type="ARBA" id="ARBA00022963"/>
    </source>
</evidence>
<keyword evidence="8" id="KW-1185">Reference proteome</keyword>
<comment type="caution">
    <text evidence="7">The sequence shown here is derived from an EMBL/GenBank/DDBJ whole genome shotgun (WGS) entry which is preliminary data.</text>
</comment>
<dbReference type="GO" id="GO:0008970">
    <property type="term" value="F:phospholipase A1 activity"/>
    <property type="evidence" value="ECO:0007669"/>
    <property type="project" value="UniProtKB-UniRule"/>
</dbReference>
<dbReference type="SUPFAM" id="SSF53474">
    <property type="entry name" value="alpha/beta-Hydrolases"/>
    <property type="match status" value="1"/>
</dbReference>
<evidence type="ECO:0000256" key="1">
    <source>
        <dbReference type="ARBA" id="ARBA00010701"/>
    </source>
</evidence>
<evidence type="ECO:0000313" key="8">
    <source>
        <dbReference type="Proteomes" id="UP000653305"/>
    </source>
</evidence>
<organism evidence="7 8">
    <name type="scientific">Phtheirospermum japonicum</name>
    <dbReference type="NCBI Taxonomy" id="374723"/>
    <lineage>
        <taxon>Eukaryota</taxon>
        <taxon>Viridiplantae</taxon>
        <taxon>Streptophyta</taxon>
        <taxon>Embryophyta</taxon>
        <taxon>Tracheophyta</taxon>
        <taxon>Spermatophyta</taxon>
        <taxon>Magnoliopsida</taxon>
        <taxon>eudicotyledons</taxon>
        <taxon>Gunneridae</taxon>
        <taxon>Pentapetalae</taxon>
        <taxon>asterids</taxon>
        <taxon>lamiids</taxon>
        <taxon>Lamiales</taxon>
        <taxon>Orobanchaceae</taxon>
        <taxon>Orobanchaceae incertae sedis</taxon>
        <taxon>Phtheirospermum</taxon>
    </lineage>
</organism>
<feature type="domain" description="Fungal lipase-type" evidence="6">
    <location>
        <begin position="122"/>
        <end position="226"/>
    </location>
</feature>
<dbReference type="Pfam" id="PF01764">
    <property type="entry name" value="Lipase_3"/>
    <property type="match status" value="1"/>
</dbReference>
<evidence type="ECO:0000256" key="5">
    <source>
        <dbReference type="RuleBase" id="RU367093"/>
    </source>
</evidence>
<evidence type="ECO:0000259" key="6">
    <source>
        <dbReference type="Pfam" id="PF01764"/>
    </source>
</evidence>
<dbReference type="EMBL" id="BMAC01000010">
    <property type="protein sequence ID" value="GFP79524.1"/>
    <property type="molecule type" value="Genomic_DNA"/>
</dbReference>
<evidence type="ECO:0000256" key="2">
    <source>
        <dbReference type="ARBA" id="ARBA00022801"/>
    </source>
</evidence>
<keyword evidence="4 5" id="KW-0443">Lipid metabolism</keyword>
<comment type="similarity">
    <text evidence="1 5">Belongs to the AB hydrolase superfamily. Lipase family.</text>
</comment>
<dbReference type="OrthoDB" id="438440at2759"/>
<keyword evidence="2 5" id="KW-0378">Hydrolase</keyword>
<dbReference type="Proteomes" id="UP000653305">
    <property type="component" value="Unassembled WGS sequence"/>
</dbReference>
<dbReference type="CDD" id="cd00519">
    <property type="entry name" value="Lipase_3"/>
    <property type="match status" value="1"/>
</dbReference>
<protein>
    <recommendedName>
        <fullName evidence="5">Phospholipase A1</fullName>
        <ecNumber evidence="5">3.1.1.-</ecNumber>
    </recommendedName>
</protein>
<evidence type="ECO:0000313" key="7">
    <source>
        <dbReference type="EMBL" id="GFP79524.1"/>
    </source>
</evidence>
<keyword evidence="3 5" id="KW-0442">Lipid degradation</keyword>
<evidence type="ECO:0000256" key="4">
    <source>
        <dbReference type="ARBA" id="ARBA00023098"/>
    </source>
</evidence>
<reference evidence="7" key="1">
    <citation type="submission" date="2020-07" db="EMBL/GenBank/DDBJ databases">
        <title>Ethylene signaling mediates host invasion by parasitic plants.</title>
        <authorList>
            <person name="Yoshida S."/>
        </authorList>
    </citation>
    <scope>NUCLEOTIDE SEQUENCE</scope>
    <source>
        <strain evidence="7">Okayama</strain>
    </source>
</reference>
<accession>A0A830B4Q9</accession>
<gene>
    <name evidence="7" type="ORF">PHJA_000095900</name>
</gene>
<dbReference type="Gene3D" id="3.40.50.1820">
    <property type="entry name" value="alpha/beta hydrolase"/>
    <property type="match status" value="2"/>
</dbReference>
<comment type="function">
    <text evidence="5">Acylhydrolase that catalyzes the hydrolysis of phospholipids at the sn-1 position.</text>
</comment>
<dbReference type="InterPro" id="IPR033556">
    <property type="entry name" value="PLA"/>
</dbReference>
<proteinExistence type="inferred from homology"/>
<dbReference type="EC" id="3.1.1.-" evidence="5"/>
<dbReference type="InterPro" id="IPR002921">
    <property type="entry name" value="Fungal_lipase-type"/>
</dbReference>
<dbReference type="GO" id="GO:0016042">
    <property type="term" value="P:lipid catabolic process"/>
    <property type="evidence" value="ECO:0007669"/>
    <property type="project" value="UniProtKB-UniRule"/>
</dbReference>
<dbReference type="InterPro" id="IPR029058">
    <property type="entry name" value="AB_hydrolase_fold"/>
</dbReference>
<sequence>MIKAGVAERWRELSGRNNWQNLLKPLDIDLQQYILHYGAMAQATYDTFNSEKLSKYAGSSRYSRKNLFSRVGLVEANPFKYEAFIVKSSCDEAWCKDSNWMGYVAVATDEGKIVLGRRDILVAWRGTIEQAEWAKDFDFPLVPASEVLGRVSDRARVHRGVLSIYTSRNERSKFNKTSARDQVLSEIQRQVEKYKDEEISITVAGHSLGAALSTLNAADIVCNAFASYTDVGTKLIVDSRNSPFLKYPGDIVTWHNLEVAYLHPLAIENAPSIRRSIALVNKGSNALKDQYLIPDHWWCEKNKGMVQLSNGSWILDDHETDDNDP</sequence>
<dbReference type="AlphaFoldDB" id="A0A830B4Q9"/>